<dbReference type="SUPFAM" id="SSF55979">
    <property type="entry name" value="DNA clamp"/>
    <property type="match status" value="3"/>
</dbReference>
<evidence type="ECO:0000256" key="4">
    <source>
        <dbReference type="ARBA" id="ARBA00022490"/>
    </source>
</evidence>
<keyword evidence="8 10" id="KW-0239">DNA-directed DNA polymerase</keyword>
<dbReference type="EMBL" id="RJQC01000002">
    <property type="protein sequence ID" value="RNM30558.1"/>
    <property type="molecule type" value="Genomic_DNA"/>
</dbReference>
<dbReference type="GO" id="GO:0008408">
    <property type="term" value="F:3'-5' exonuclease activity"/>
    <property type="evidence" value="ECO:0007669"/>
    <property type="project" value="InterPro"/>
</dbReference>
<dbReference type="PANTHER" id="PTHR30478:SF0">
    <property type="entry name" value="BETA SLIDING CLAMP"/>
    <property type="match status" value="1"/>
</dbReference>
<keyword evidence="7 10" id="KW-0235">DNA replication</keyword>
<protein>
    <recommendedName>
        <fullName evidence="3 10">Beta sliding clamp</fullName>
    </recommendedName>
</protein>
<comment type="caution">
    <text evidence="14">The sequence shown here is derived from an EMBL/GenBank/DDBJ whole genome shotgun (WGS) entry which is preliminary data.</text>
</comment>
<dbReference type="Proteomes" id="UP000276568">
    <property type="component" value="Unassembled WGS sequence"/>
</dbReference>
<dbReference type="PANTHER" id="PTHR30478">
    <property type="entry name" value="DNA POLYMERASE III SUBUNIT BETA"/>
    <property type="match status" value="1"/>
</dbReference>
<dbReference type="Pfam" id="PF00712">
    <property type="entry name" value="DNA_pol3_beta"/>
    <property type="match status" value="1"/>
</dbReference>
<dbReference type="CDD" id="cd00140">
    <property type="entry name" value="beta_clamp"/>
    <property type="match status" value="1"/>
</dbReference>
<accession>A0A3N0I0W6</accession>
<dbReference type="InterPro" id="IPR001001">
    <property type="entry name" value="DNA_polIII_beta"/>
</dbReference>
<evidence type="ECO:0000313" key="15">
    <source>
        <dbReference type="Proteomes" id="UP000276568"/>
    </source>
</evidence>
<feature type="domain" description="DNA polymerase III beta sliding clamp N-terminal" evidence="11">
    <location>
        <begin position="1"/>
        <end position="125"/>
    </location>
</feature>
<dbReference type="GO" id="GO:0009360">
    <property type="term" value="C:DNA polymerase III complex"/>
    <property type="evidence" value="ECO:0007669"/>
    <property type="project" value="InterPro"/>
</dbReference>
<evidence type="ECO:0000256" key="8">
    <source>
        <dbReference type="ARBA" id="ARBA00022932"/>
    </source>
</evidence>
<evidence type="ECO:0000256" key="7">
    <source>
        <dbReference type="ARBA" id="ARBA00022705"/>
    </source>
</evidence>
<evidence type="ECO:0000259" key="11">
    <source>
        <dbReference type="Pfam" id="PF00712"/>
    </source>
</evidence>
<dbReference type="Pfam" id="PF02767">
    <property type="entry name" value="DNA_pol3_beta_2"/>
    <property type="match status" value="1"/>
</dbReference>
<evidence type="ECO:0000256" key="10">
    <source>
        <dbReference type="PIRNR" id="PIRNR000804"/>
    </source>
</evidence>
<dbReference type="RefSeq" id="WP_128520469.1">
    <property type="nucleotide sequence ID" value="NZ_RJQC01000002.1"/>
</dbReference>
<comment type="function">
    <text evidence="10">Confers DNA tethering and processivity to DNA polymerases and other proteins. Acts as a clamp, forming a ring around DNA (a reaction catalyzed by the clamp-loading complex) which diffuses in an ATP-independent manner freely and bidirectionally along dsDNA. Initially characterized for its ability to contact the catalytic subunit of DNA polymerase III (Pol III), a complex, multichain enzyme responsible for most of the replicative synthesis in bacteria; Pol III exhibits 3'-5' exonuclease proofreading activity. The beta chain is required for initiation of replication as well as for processivity of DNA replication.</text>
</comment>
<proteinExistence type="inferred from homology"/>
<dbReference type="AlphaFoldDB" id="A0A3N0I0W6"/>
<dbReference type="NCBIfam" id="TIGR00663">
    <property type="entry name" value="dnan"/>
    <property type="match status" value="1"/>
</dbReference>
<evidence type="ECO:0000256" key="3">
    <source>
        <dbReference type="ARBA" id="ARBA00021035"/>
    </source>
</evidence>
<keyword evidence="15" id="KW-1185">Reference proteome</keyword>
<dbReference type="Pfam" id="PF02768">
    <property type="entry name" value="DNA_pol3_beta_3"/>
    <property type="match status" value="1"/>
</dbReference>
<name>A0A3N0I0W6_9FIRM</name>
<keyword evidence="6 10" id="KW-0548">Nucleotidyltransferase</keyword>
<feature type="domain" description="DNA polymerase III beta sliding clamp C-terminal" evidence="13">
    <location>
        <begin position="250"/>
        <end position="370"/>
    </location>
</feature>
<comment type="subunit">
    <text evidence="10">Forms a ring-shaped head-to-tail homodimer around DNA.</text>
</comment>
<dbReference type="GO" id="GO:0006271">
    <property type="term" value="P:DNA strand elongation involved in DNA replication"/>
    <property type="evidence" value="ECO:0007669"/>
    <property type="project" value="TreeGrafter"/>
</dbReference>
<evidence type="ECO:0000256" key="1">
    <source>
        <dbReference type="ARBA" id="ARBA00004496"/>
    </source>
</evidence>
<evidence type="ECO:0000313" key="14">
    <source>
        <dbReference type="EMBL" id="RNM30558.1"/>
    </source>
</evidence>
<dbReference type="InterPro" id="IPR022635">
    <property type="entry name" value="DNA_polIII_beta_C"/>
</dbReference>
<dbReference type="GO" id="GO:0003677">
    <property type="term" value="F:DNA binding"/>
    <property type="evidence" value="ECO:0007669"/>
    <property type="project" value="UniProtKB-UniRule"/>
</dbReference>
<dbReference type="InterPro" id="IPR022637">
    <property type="entry name" value="DNA_polIII_beta_cen"/>
</dbReference>
<dbReference type="PIRSF" id="PIRSF000804">
    <property type="entry name" value="DNA_pol_III_b"/>
    <property type="match status" value="1"/>
</dbReference>
<evidence type="ECO:0000256" key="5">
    <source>
        <dbReference type="ARBA" id="ARBA00022679"/>
    </source>
</evidence>
<dbReference type="InterPro" id="IPR046938">
    <property type="entry name" value="DNA_clamp_sf"/>
</dbReference>
<dbReference type="GO" id="GO:0003887">
    <property type="term" value="F:DNA-directed DNA polymerase activity"/>
    <property type="evidence" value="ECO:0007669"/>
    <property type="project" value="UniProtKB-UniRule"/>
</dbReference>
<dbReference type="Gene3D" id="3.10.150.10">
    <property type="entry name" value="DNA Polymerase III, subunit A, domain 2"/>
    <property type="match status" value="1"/>
</dbReference>
<organism evidence="14 15">
    <name type="scientific">Absicoccus porci</name>
    <dbReference type="NCBI Taxonomy" id="2486576"/>
    <lineage>
        <taxon>Bacteria</taxon>
        <taxon>Bacillati</taxon>
        <taxon>Bacillota</taxon>
        <taxon>Erysipelotrichia</taxon>
        <taxon>Erysipelotrichales</taxon>
        <taxon>Erysipelotrichaceae</taxon>
        <taxon>Absicoccus</taxon>
    </lineage>
</organism>
<dbReference type="SMART" id="SM00480">
    <property type="entry name" value="POL3Bc"/>
    <property type="match status" value="1"/>
</dbReference>
<keyword evidence="9" id="KW-0238">DNA-binding</keyword>
<evidence type="ECO:0000259" key="12">
    <source>
        <dbReference type="Pfam" id="PF02767"/>
    </source>
</evidence>
<dbReference type="OrthoDB" id="8421503at2"/>
<evidence type="ECO:0000259" key="13">
    <source>
        <dbReference type="Pfam" id="PF02768"/>
    </source>
</evidence>
<evidence type="ECO:0000256" key="6">
    <source>
        <dbReference type="ARBA" id="ARBA00022695"/>
    </source>
</evidence>
<keyword evidence="5 10" id="KW-0808">Transferase</keyword>
<dbReference type="Gene3D" id="3.70.10.10">
    <property type="match status" value="1"/>
</dbReference>
<dbReference type="GO" id="GO:0005737">
    <property type="term" value="C:cytoplasm"/>
    <property type="evidence" value="ECO:0007669"/>
    <property type="project" value="UniProtKB-SubCell"/>
</dbReference>
<evidence type="ECO:0000256" key="2">
    <source>
        <dbReference type="ARBA" id="ARBA00010752"/>
    </source>
</evidence>
<comment type="subcellular location">
    <subcellularLocation>
        <location evidence="1 10">Cytoplasm</location>
    </subcellularLocation>
</comment>
<feature type="domain" description="DNA polymerase III beta sliding clamp central" evidence="12">
    <location>
        <begin position="135"/>
        <end position="246"/>
    </location>
</feature>
<evidence type="ECO:0000256" key="9">
    <source>
        <dbReference type="ARBA" id="ARBA00023125"/>
    </source>
</evidence>
<sequence length="373" mass="41622">MKFTIDRKYFYNQLSIVSRAISSFSPLPALSGICINVQDDHIVLTGSDSNISIRSHIYKGEENQLQIASTGSIVLESRYLLEIIHKIESTIVELEVMDFELVRITSTNGKFNLNGMEASQYPNIDFDQPSNMIELSKYTLSQIVSQTAFACSENDQRPVLSGVNFAAKDGYLYCSGTDSYRLARKTITLNENANFNITIPSKSLQEVVRSLSEDIDKVQLYIDSKKAQFVFGKTIFQTRLLDGTFPSVEKIIPTSSVASMVVDAHELASVIDRTNFIRNDKVHLVKLECSPEIVRIKTNSTEIGSSDEVLTDCMYKGDNLTLTCNGSYILDAIRALSGSKVDLEFSGDMRPIRILNPEDDSIVIVVVPVRSYD</sequence>
<comment type="similarity">
    <text evidence="2 10">Belongs to the beta sliding clamp family.</text>
</comment>
<dbReference type="InterPro" id="IPR022634">
    <property type="entry name" value="DNA_polIII_beta_N"/>
</dbReference>
<reference evidence="14 15" key="1">
    <citation type="submission" date="2018-11" db="EMBL/GenBank/DDBJ databases">
        <title>Clostridium sp. nov., a member of the family Erysipelotrichaceae isolated from pig faeces.</title>
        <authorList>
            <person name="Chang Y.-H."/>
        </authorList>
    </citation>
    <scope>NUCLEOTIDE SEQUENCE [LARGE SCALE GENOMIC DNA]</scope>
    <source>
        <strain evidence="14 15">YH-panp20</strain>
    </source>
</reference>
<gene>
    <name evidence="14" type="primary">dnaN</name>
    <name evidence="14" type="ORF">EDX97_07185</name>
</gene>
<keyword evidence="4 10" id="KW-0963">Cytoplasm</keyword>